<sequence>MGHVTSQASSANDMTRTNTKLRRCATTYRNRNYLPLPVHCFESSRLRFHDRTYVHFPSPSSQSRHQHPCEFHLLTFITEVRNVIYRIACNSEASSLEYDRLTLRRKGDTGQTDSFFKLAHVNGQFRNEYLPLYFQSRLSCIRYVGMAAYTQYFLIPHQSIGDTVTLDMAGTAATLSNDKVDMHSFLIS</sequence>
<gene>
    <name evidence="1" type="ORF">BU25DRAFT_167728</name>
</gene>
<organism evidence="1 2">
    <name type="scientific">Macroventuria anomochaeta</name>
    <dbReference type="NCBI Taxonomy" id="301207"/>
    <lineage>
        <taxon>Eukaryota</taxon>
        <taxon>Fungi</taxon>
        <taxon>Dikarya</taxon>
        <taxon>Ascomycota</taxon>
        <taxon>Pezizomycotina</taxon>
        <taxon>Dothideomycetes</taxon>
        <taxon>Pleosporomycetidae</taxon>
        <taxon>Pleosporales</taxon>
        <taxon>Pleosporineae</taxon>
        <taxon>Didymellaceae</taxon>
        <taxon>Macroventuria</taxon>
    </lineage>
</organism>
<accession>A0ACB6RPK7</accession>
<name>A0ACB6RPK7_9PLEO</name>
<dbReference type="EMBL" id="MU006734">
    <property type="protein sequence ID" value="KAF2623831.1"/>
    <property type="molecule type" value="Genomic_DNA"/>
</dbReference>
<reference evidence="1" key="1">
    <citation type="journal article" date="2020" name="Stud. Mycol.">
        <title>101 Dothideomycetes genomes: a test case for predicting lifestyles and emergence of pathogens.</title>
        <authorList>
            <person name="Haridas S."/>
            <person name="Albert R."/>
            <person name="Binder M."/>
            <person name="Bloem J."/>
            <person name="Labutti K."/>
            <person name="Salamov A."/>
            <person name="Andreopoulos B."/>
            <person name="Baker S."/>
            <person name="Barry K."/>
            <person name="Bills G."/>
            <person name="Bluhm B."/>
            <person name="Cannon C."/>
            <person name="Castanera R."/>
            <person name="Culley D."/>
            <person name="Daum C."/>
            <person name="Ezra D."/>
            <person name="Gonzalez J."/>
            <person name="Henrissat B."/>
            <person name="Kuo A."/>
            <person name="Liang C."/>
            <person name="Lipzen A."/>
            <person name="Lutzoni F."/>
            <person name="Magnuson J."/>
            <person name="Mondo S."/>
            <person name="Nolan M."/>
            <person name="Ohm R."/>
            <person name="Pangilinan J."/>
            <person name="Park H.-J."/>
            <person name="Ramirez L."/>
            <person name="Alfaro M."/>
            <person name="Sun H."/>
            <person name="Tritt A."/>
            <person name="Yoshinaga Y."/>
            <person name="Zwiers L.-H."/>
            <person name="Turgeon B."/>
            <person name="Goodwin S."/>
            <person name="Spatafora J."/>
            <person name="Crous P."/>
            <person name="Grigoriev I."/>
        </authorList>
    </citation>
    <scope>NUCLEOTIDE SEQUENCE</scope>
    <source>
        <strain evidence="1">CBS 525.71</strain>
    </source>
</reference>
<comment type="caution">
    <text evidence="1">The sequence shown here is derived from an EMBL/GenBank/DDBJ whole genome shotgun (WGS) entry which is preliminary data.</text>
</comment>
<evidence type="ECO:0000313" key="1">
    <source>
        <dbReference type="EMBL" id="KAF2623831.1"/>
    </source>
</evidence>
<protein>
    <submittedName>
        <fullName evidence="1">Uncharacterized protein</fullName>
    </submittedName>
</protein>
<proteinExistence type="predicted"/>
<dbReference type="Proteomes" id="UP000799754">
    <property type="component" value="Unassembled WGS sequence"/>
</dbReference>
<evidence type="ECO:0000313" key="2">
    <source>
        <dbReference type="Proteomes" id="UP000799754"/>
    </source>
</evidence>
<keyword evidence="2" id="KW-1185">Reference proteome</keyword>